<dbReference type="PRINTS" id="PR00080">
    <property type="entry name" value="SDRFAMILY"/>
</dbReference>
<dbReference type="Gene3D" id="3.40.50.720">
    <property type="entry name" value="NAD(P)-binding Rossmann-like Domain"/>
    <property type="match status" value="1"/>
</dbReference>
<dbReference type="InterPro" id="IPR051911">
    <property type="entry name" value="SDR_oxidoreductase"/>
</dbReference>
<dbReference type="PROSITE" id="PS00061">
    <property type="entry name" value="ADH_SHORT"/>
    <property type="match status" value="1"/>
</dbReference>
<dbReference type="GO" id="GO:0016491">
    <property type="term" value="F:oxidoreductase activity"/>
    <property type="evidence" value="ECO:0007669"/>
    <property type="project" value="UniProtKB-KW"/>
</dbReference>
<dbReference type="InterPro" id="IPR020904">
    <property type="entry name" value="Sc_DH/Rdtase_CS"/>
</dbReference>
<evidence type="ECO:0000313" key="6">
    <source>
        <dbReference type="Proteomes" id="UP001172101"/>
    </source>
</evidence>
<dbReference type="PANTHER" id="PTHR43976">
    <property type="entry name" value="SHORT CHAIN DEHYDROGENASE"/>
    <property type="match status" value="1"/>
</dbReference>
<name>A0AA40DWY8_9PEZI</name>
<dbReference type="InterPro" id="IPR036291">
    <property type="entry name" value="NAD(P)-bd_dom_sf"/>
</dbReference>
<dbReference type="PANTHER" id="PTHR43976:SF16">
    <property type="entry name" value="SHORT-CHAIN DEHYDROGENASE_REDUCTASE FAMILY PROTEIN"/>
    <property type="match status" value="1"/>
</dbReference>
<proteinExistence type="inferred from homology"/>
<sequence>MALTEKPRVWLITGASSGLGLELAKVAVSHGDLVIAASRNPDKVKELAGKKGVQVARLDHNEPLDQIQSAVRNIIAIHGTIDVVVNNAAYVQTGTVEETSPEETLRQFQANLFGPANLYRAVLPYLRAKGHGTLVTVGSMAAWYPMESCNMYNASKAAVRSMMLGLADEVAAFGIKHCLVEPGFFRTGLLKPGGNFAGTAPAHRLDEYAELNASAEKAFEGFHGNQLGNPIKGAEVIYDVVTSSGCAAGRSLPTFLPVGSDASTEIIKAAYELINGVEEWRSISVLSDFVKNE</sequence>
<dbReference type="CDD" id="cd05374">
    <property type="entry name" value="17beta-HSD-like_SDR_c"/>
    <property type="match status" value="1"/>
</dbReference>
<comment type="similarity">
    <text evidence="1 4">Belongs to the short-chain dehydrogenases/reductases (SDR) family.</text>
</comment>
<dbReference type="EMBL" id="JAUIRO010000004">
    <property type="protein sequence ID" value="KAK0718670.1"/>
    <property type="molecule type" value="Genomic_DNA"/>
</dbReference>
<dbReference type="PRINTS" id="PR00081">
    <property type="entry name" value="GDHRDH"/>
</dbReference>
<reference evidence="5" key="1">
    <citation type="submission" date="2023-06" db="EMBL/GenBank/DDBJ databases">
        <title>Genome-scale phylogeny and comparative genomics of the fungal order Sordariales.</title>
        <authorList>
            <consortium name="Lawrence Berkeley National Laboratory"/>
            <person name="Hensen N."/>
            <person name="Bonometti L."/>
            <person name="Westerberg I."/>
            <person name="Brannstrom I.O."/>
            <person name="Guillou S."/>
            <person name="Cros-Aarteil S."/>
            <person name="Calhoun S."/>
            <person name="Haridas S."/>
            <person name="Kuo A."/>
            <person name="Mondo S."/>
            <person name="Pangilinan J."/>
            <person name="Riley R."/>
            <person name="LaButti K."/>
            <person name="Andreopoulos B."/>
            <person name="Lipzen A."/>
            <person name="Chen C."/>
            <person name="Yanf M."/>
            <person name="Daum C."/>
            <person name="Ng V."/>
            <person name="Clum A."/>
            <person name="Steindorff A."/>
            <person name="Ohm R."/>
            <person name="Martin F."/>
            <person name="Silar P."/>
            <person name="Natvig D."/>
            <person name="Lalanne C."/>
            <person name="Gautier V."/>
            <person name="Ament-velasquez S.L."/>
            <person name="Kruys A."/>
            <person name="Hutchinson M.I."/>
            <person name="Powell A.J."/>
            <person name="Barry K."/>
            <person name="Miller A.N."/>
            <person name="Grigoriev I.V."/>
            <person name="Debuchy R."/>
            <person name="Gladieux P."/>
            <person name="Thoren M.H."/>
            <person name="Johannesson H."/>
        </authorList>
    </citation>
    <scope>NUCLEOTIDE SEQUENCE</scope>
    <source>
        <strain evidence="5">SMH2392-1A</strain>
    </source>
</reference>
<evidence type="ECO:0000256" key="2">
    <source>
        <dbReference type="ARBA" id="ARBA00022857"/>
    </source>
</evidence>
<dbReference type="InterPro" id="IPR002347">
    <property type="entry name" value="SDR_fam"/>
</dbReference>
<dbReference type="SUPFAM" id="SSF51735">
    <property type="entry name" value="NAD(P)-binding Rossmann-fold domains"/>
    <property type="match status" value="1"/>
</dbReference>
<keyword evidence="2" id="KW-0521">NADP</keyword>
<accession>A0AA40DWY8</accession>
<evidence type="ECO:0008006" key="7">
    <source>
        <dbReference type="Google" id="ProtNLM"/>
    </source>
</evidence>
<keyword evidence="6" id="KW-1185">Reference proteome</keyword>
<organism evidence="5 6">
    <name type="scientific">Lasiosphaeria miniovina</name>
    <dbReference type="NCBI Taxonomy" id="1954250"/>
    <lineage>
        <taxon>Eukaryota</taxon>
        <taxon>Fungi</taxon>
        <taxon>Dikarya</taxon>
        <taxon>Ascomycota</taxon>
        <taxon>Pezizomycotina</taxon>
        <taxon>Sordariomycetes</taxon>
        <taxon>Sordariomycetidae</taxon>
        <taxon>Sordariales</taxon>
        <taxon>Lasiosphaeriaceae</taxon>
        <taxon>Lasiosphaeria</taxon>
    </lineage>
</organism>
<dbReference type="AlphaFoldDB" id="A0AA40DWY8"/>
<dbReference type="RefSeq" id="XP_060297463.1">
    <property type="nucleotide sequence ID" value="XM_060437978.1"/>
</dbReference>
<evidence type="ECO:0000256" key="4">
    <source>
        <dbReference type="RuleBase" id="RU000363"/>
    </source>
</evidence>
<evidence type="ECO:0000256" key="3">
    <source>
        <dbReference type="ARBA" id="ARBA00023002"/>
    </source>
</evidence>
<evidence type="ECO:0000256" key="1">
    <source>
        <dbReference type="ARBA" id="ARBA00006484"/>
    </source>
</evidence>
<evidence type="ECO:0000313" key="5">
    <source>
        <dbReference type="EMBL" id="KAK0718670.1"/>
    </source>
</evidence>
<gene>
    <name evidence="5" type="ORF">B0T26DRAFT_648163</name>
</gene>
<dbReference type="Proteomes" id="UP001172101">
    <property type="component" value="Unassembled WGS sequence"/>
</dbReference>
<dbReference type="GeneID" id="85321248"/>
<comment type="caution">
    <text evidence="5">The sequence shown here is derived from an EMBL/GenBank/DDBJ whole genome shotgun (WGS) entry which is preliminary data.</text>
</comment>
<dbReference type="Pfam" id="PF00106">
    <property type="entry name" value="adh_short"/>
    <property type="match status" value="1"/>
</dbReference>
<protein>
    <recommendedName>
        <fullName evidence="7">Oxidoreductase</fullName>
    </recommendedName>
</protein>
<keyword evidence="3" id="KW-0560">Oxidoreductase</keyword>